<sequence>MKTINNSVINNNSKKLNIFSKFLHSIPNLLMNDSDQEEVYHPYKDSCYFRDIYDIQCTTRNKTFH</sequence>
<evidence type="ECO:0000313" key="3">
    <source>
        <dbReference type="Proteomes" id="UP000431451"/>
    </source>
</evidence>
<protein>
    <submittedName>
        <fullName evidence="2">Uncharacterized protein</fullName>
    </submittedName>
</protein>
<accession>A0A650LUV0</accession>
<dbReference type="Proteomes" id="UP001189143">
    <property type="component" value="Unassembled WGS sequence"/>
</dbReference>
<dbReference type="Proteomes" id="UP000431451">
    <property type="component" value="Unassembled WGS sequence"/>
</dbReference>
<reference evidence="2 3" key="1">
    <citation type="submission" date="2018-06" db="EMBL/GenBank/DDBJ databases">
        <authorList>
            <consortium name="IHU Genomes"/>
        </authorList>
    </citation>
    <scope>NUCLEOTIDE SEQUENCE [LARGE SCALE GENOMIC DNA]</scope>
    <source>
        <strain evidence="2 3">NEC25</strain>
    </source>
</reference>
<evidence type="ECO:0000313" key="1">
    <source>
        <dbReference type="EMBL" id="CAI3671573.1"/>
    </source>
</evidence>
<dbReference type="AlphaFoldDB" id="A0A650LUV0"/>
<evidence type="ECO:0000313" key="2">
    <source>
        <dbReference type="EMBL" id="VCT84411.1"/>
    </source>
</evidence>
<proteinExistence type="predicted"/>
<dbReference type="EMBL" id="CAMTCP010000270">
    <property type="protein sequence ID" value="CAI3671573.1"/>
    <property type="molecule type" value="Genomic_DNA"/>
</dbReference>
<dbReference type="EMBL" id="UWJD01000001">
    <property type="protein sequence ID" value="VCT84411.1"/>
    <property type="molecule type" value="Genomic_DNA"/>
</dbReference>
<name>A0A650LUV0_9CLOT</name>
<reference evidence="1" key="2">
    <citation type="submission" date="2022-10" db="EMBL/GenBank/DDBJ databases">
        <authorList>
            <person name="Aires J."/>
            <person name="Mesa V."/>
        </authorList>
    </citation>
    <scope>NUCLEOTIDE SEQUENCE</scope>
    <source>
        <strain evidence="1">Clostridium neonatale JD116</strain>
    </source>
</reference>
<organism evidence="2 3">
    <name type="scientific">Clostridium neonatale</name>
    <dbReference type="NCBI Taxonomy" id="137838"/>
    <lineage>
        <taxon>Bacteria</taxon>
        <taxon>Bacillati</taxon>
        <taxon>Bacillota</taxon>
        <taxon>Clostridia</taxon>
        <taxon>Eubacteriales</taxon>
        <taxon>Clostridiaceae</taxon>
        <taxon>Clostridium</taxon>
    </lineage>
</organism>
<gene>
    <name evidence="1" type="ORF">CNEO2_60012</name>
    <name evidence="2" type="ORF">CNEONATNEC25_02011</name>
</gene>